<feature type="compositionally biased region" description="Polar residues" evidence="1">
    <location>
        <begin position="105"/>
        <end position="114"/>
    </location>
</feature>
<proteinExistence type="predicted"/>
<dbReference type="SUPFAM" id="SSF48371">
    <property type="entry name" value="ARM repeat"/>
    <property type="match status" value="1"/>
</dbReference>
<dbReference type="SUPFAM" id="SSF54001">
    <property type="entry name" value="Cysteine proteinases"/>
    <property type="match status" value="1"/>
</dbReference>
<accession>A0A2P6N2Y8</accession>
<evidence type="ECO:0000313" key="5">
    <source>
        <dbReference type="Proteomes" id="UP000241769"/>
    </source>
</evidence>
<gene>
    <name evidence="4" type="ORF">PROFUN_13803</name>
</gene>
<sequence length="1153" mass="130658">MLCLEGLRQNTTLSCTFNMDTERNAFVTTVTKFTFLQQSKEMKQKNIESIKTLMDVALTDGNYLHDSWLQILKCMSILEQLHLVGSGASTEAIPRFNSDDMRGSTGLSRNSASTRDLKRPVSMQVNYEMANAQMIAEHINAGAIDKIFSNSVNLNSTAIEEFTKALCQVSIEEISSANPRIFSLQKLVELAHFNMNRVRLVWSRVWNVLAAHFTKVGCDKSPHISMYAIDSLKQLAFKFLEKTELANYHFQKEFLKPFELIMANQSDVAIRDMVIRCLSNMVLARSHNIRSGWKSIFVVFTVAATDHDEAIVRLAFDMVQEINQKYFHMIADSFFVDCVNCLVAYGNGVIFIDVALKAIDSLSQCAKNLAEGKIVSVEAVSPTNPKVVFTENDRHLSLWFPVLTGLSGIVGHSHIDIRTSALRSLFTILETYGSMFNRNFWELMFRGVLLPIFDNVRYAGGADLLKEDNEWLTTTCLLALNSLIELFSAFFVDISFLLGEFLNLLVSCILQENESLARIGATCFLQLVMTNGTKFDEEMWTLVCTKLSHILENNSPVELTSHSSDFQKIVSDTPASPVIVEGTEDISSRSTMVTTAKGLRSKCTVQLGLIEALNEIAFTHYLSLTTDHLSALLDSLEKCYAFCRQVNHDPTIRIRIEKYGLVDLMLRKETTAVSCYLRVLFRMYGETQKDSAKRNQLAEARLFTKCSEIITDYMKRFGDSASVKVDNKKIITVYNHIIIQIIKGLLETYDEQLKKHTSSLYPLLCELILCDQSKDLRVVLRKMMIRMGTIHELCPQPPNFVVLGNCLVACPHLDPDSLVTISVRVNNRSSTGGQAGGRSTLLLHIQKLEQERKATTHIPLEIWDALKAINMNYDWNVQQDSSEIQGVMWEALDAITPILIPGSCFSLVHNVKVNTIFTCQTCQGTHNREEGEKGFQMSCANGERGMFVPYRNVQTMVDHHFDVEGSYSRCESCKVDSMTRTRAMKGEGPDVLPIYLKRTAHDQGGRSEEGQSLVNQEKHLQVSSAVYVKERLSEEKENIIRKLWPVASRWHSLTRRCIVEVLGSYEAKDMRDLVEKVHSRQTLRASQKIRDDRKRKDIQRRAEKQELKKNREVNGNAESQKVPPRPSKPRQSTSSRAEPQRVHRPTRMPDTLI</sequence>
<organism evidence="4 5">
    <name type="scientific">Planoprotostelium fungivorum</name>
    <dbReference type="NCBI Taxonomy" id="1890364"/>
    <lineage>
        <taxon>Eukaryota</taxon>
        <taxon>Amoebozoa</taxon>
        <taxon>Evosea</taxon>
        <taxon>Variosea</taxon>
        <taxon>Cavosteliida</taxon>
        <taxon>Cavosteliaceae</taxon>
        <taxon>Planoprotostelium</taxon>
    </lineage>
</organism>
<name>A0A2P6N2Y8_9EUKA</name>
<protein>
    <submittedName>
        <fullName evidence="4">Brefeldin A-inhibited guanine nucleotide-exchange protein</fullName>
    </submittedName>
</protein>
<dbReference type="PANTHER" id="PTHR10663">
    <property type="entry name" value="GUANYL-NUCLEOTIDE EXCHANGE FACTOR"/>
    <property type="match status" value="1"/>
</dbReference>
<evidence type="ECO:0000256" key="1">
    <source>
        <dbReference type="SAM" id="MobiDB-lite"/>
    </source>
</evidence>
<dbReference type="InParanoid" id="A0A2P6N2Y8"/>
<dbReference type="Pfam" id="PF20252">
    <property type="entry name" value="BIG2_C"/>
    <property type="match status" value="1"/>
</dbReference>
<dbReference type="STRING" id="1890364.A0A2P6N2Y8"/>
<dbReference type="InterPro" id="IPR038765">
    <property type="entry name" value="Papain-like_cys_pep_sf"/>
</dbReference>
<dbReference type="EMBL" id="MDYQ01000230">
    <property type="protein sequence ID" value="PRP78307.1"/>
    <property type="molecule type" value="Genomic_DNA"/>
</dbReference>
<keyword evidence="5" id="KW-1185">Reference proteome</keyword>
<feature type="compositionally biased region" description="Basic and acidic residues" evidence="1">
    <location>
        <begin position="1088"/>
        <end position="1112"/>
    </location>
</feature>
<feature type="domain" description="Mon2/Sec7/BIG1-like HDS" evidence="2">
    <location>
        <begin position="238"/>
        <end position="320"/>
    </location>
</feature>
<feature type="domain" description="Sec7/BIG1-like C-terminal" evidence="3">
    <location>
        <begin position="605"/>
        <end position="784"/>
    </location>
</feature>
<dbReference type="AlphaFoldDB" id="A0A2P6N2Y8"/>
<dbReference type="Gene3D" id="3.90.70.10">
    <property type="entry name" value="Cysteine proteinases"/>
    <property type="match status" value="1"/>
</dbReference>
<dbReference type="InterPro" id="IPR015403">
    <property type="entry name" value="Mon2/Sec7/BIG1-like_HDS"/>
</dbReference>
<feature type="region of interest" description="Disordered" evidence="1">
    <location>
        <begin position="95"/>
        <end position="115"/>
    </location>
</feature>
<dbReference type="Pfam" id="PF09324">
    <property type="entry name" value="Sec7-like_HDS"/>
    <property type="match status" value="1"/>
</dbReference>
<dbReference type="InterPro" id="IPR046455">
    <property type="entry name" value="Sec7/BIG1-like_C"/>
</dbReference>
<dbReference type="PANTHER" id="PTHR10663:SF375">
    <property type="entry name" value="LD29171P"/>
    <property type="match status" value="1"/>
</dbReference>
<evidence type="ECO:0000313" key="4">
    <source>
        <dbReference type="EMBL" id="PRP78307.1"/>
    </source>
</evidence>
<evidence type="ECO:0000259" key="3">
    <source>
        <dbReference type="Pfam" id="PF20252"/>
    </source>
</evidence>
<feature type="region of interest" description="Disordered" evidence="1">
    <location>
        <begin position="1080"/>
        <end position="1153"/>
    </location>
</feature>
<reference evidence="4 5" key="1">
    <citation type="journal article" date="2018" name="Genome Biol. Evol.">
        <title>Multiple Roots of Fruiting Body Formation in Amoebozoa.</title>
        <authorList>
            <person name="Hillmann F."/>
            <person name="Forbes G."/>
            <person name="Novohradska S."/>
            <person name="Ferling I."/>
            <person name="Riege K."/>
            <person name="Groth M."/>
            <person name="Westermann M."/>
            <person name="Marz M."/>
            <person name="Spaller T."/>
            <person name="Winckler T."/>
            <person name="Schaap P."/>
            <person name="Glockner G."/>
        </authorList>
    </citation>
    <scope>NUCLEOTIDE SEQUENCE [LARGE SCALE GENOMIC DNA]</scope>
    <source>
        <strain evidence="4 5">Jena</strain>
    </source>
</reference>
<comment type="caution">
    <text evidence="4">The sequence shown here is derived from an EMBL/GenBank/DDBJ whole genome shotgun (WGS) entry which is preliminary data.</text>
</comment>
<evidence type="ECO:0000259" key="2">
    <source>
        <dbReference type="Pfam" id="PF09324"/>
    </source>
</evidence>
<dbReference type="Proteomes" id="UP000241769">
    <property type="component" value="Unassembled WGS sequence"/>
</dbReference>
<dbReference type="CDD" id="cd02257">
    <property type="entry name" value="Peptidase_C19"/>
    <property type="match status" value="1"/>
</dbReference>
<dbReference type="InterPro" id="IPR016024">
    <property type="entry name" value="ARM-type_fold"/>
</dbReference>
<dbReference type="OrthoDB" id="18431at2759"/>